<dbReference type="Proteomes" id="UP001239462">
    <property type="component" value="Unassembled WGS sequence"/>
</dbReference>
<comment type="caution">
    <text evidence="1">The sequence shown here is derived from an EMBL/GenBank/DDBJ whole genome shotgun (WGS) entry which is preliminary data.</text>
</comment>
<evidence type="ECO:0000313" key="2">
    <source>
        <dbReference type="Proteomes" id="UP001239462"/>
    </source>
</evidence>
<proteinExistence type="predicted"/>
<evidence type="ECO:0008006" key="3">
    <source>
        <dbReference type="Google" id="ProtNLM"/>
    </source>
</evidence>
<organism evidence="1 2">
    <name type="scientific">Roseiconus lacunae</name>
    <dbReference type="NCBI Taxonomy" id="2605694"/>
    <lineage>
        <taxon>Bacteria</taxon>
        <taxon>Pseudomonadati</taxon>
        <taxon>Planctomycetota</taxon>
        <taxon>Planctomycetia</taxon>
        <taxon>Pirellulales</taxon>
        <taxon>Pirellulaceae</taxon>
        <taxon>Roseiconus</taxon>
    </lineage>
</organism>
<reference evidence="1 2" key="1">
    <citation type="submission" date="2023-06" db="EMBL/GenBank/DDBJ databases">
        <title>Roseiconus lacunae JC819 isolated from Gulf of Mannar region, Tamil Nadu.</title>
        <authorList>
            <person name="Pk S."/>
            <person name="Ch S."/>
            <person name="Ch V.R."/>
        </authorList>
    </citation>
    <scope>NUCLEOTIDE SEQUENCE [LARGE SCALE GENOMIC DNA]</scope>
    <source>
        <strain evidence="1 2">JC819</strain>
    </source>
</reference>
<gene>
    <name evidence="1" type="ORF">QTN89_09740</name>
</gene>
<dbReference type="RefSeq" id="WP_289163222.1">
    <property type="nucleotide sequence ID" value="NZ_JASZZN010000006.1"/>
</dbReference>
<keyword evidence="2" id="KW-1185">Reference proteome</keyword>
<protein>
    <recommendedName>
        <fullName evidence="3">PEP-CTERM protein-sorting domain-containing protein</fullName>
    </recommendedName>
</protein>
<name>A0ABT7PGW3_9BACT</name>
<dbReference type="EMBL" id="JASZZN010000006">
    <property type="protein sequence ID" value="MDM4015711.1"/>
    <property type="molecule type" value="Genomic_DNA"/>
</dbReference>
<evidence type="ECO:0000313" key="1">
    <source>
        <dbReference type="EMBL" id="MDM4015711.1"/>
    </source>
</evidence>
<sequence>MPKPKSLPTIQSCRLFSVLSYGIVLAGVLLGSTARGDLVTSATLSINFDGDAFAAAADEVALQNVGVALTPGQSFMEFGLHADASMPGRPAPNSIVTDFRDLRNLWVRPSTSNLDYSFDSAALNRLSFDPSTIASSGAKGAATFSGGDSFWYANDAVIATGSSWLQFGNYELHYDGARVDADNSGWLLTNTFLQTLPLFDIRNLSIGSVPADTSLAGNLLLSGDLHITDEFSTSWYMESGLNVGSFSFAGVTAVPEPSGVSALLVIAAGRVLIRRRRRRPSTVK</sequence>
<accession>A0ABT7PGW3</accession>